<evidence type="ECO:0000256" key="2">
    <source>
        <dbReference type="ARBA" id="ARBA00023125"/>
    </source>
</evidence>
<sequence length="263" mass="29270">MPTSSSTSTTKGSTLDRVLQVLSLVANSRGHLDRESIANQLNMPIASANKLITHLISLGHLQENIVGRVIAGQKLQTLSHDILKNQRFSEQRESVLQRLSDRIGETCGISVPNGIEMIYFERVNCNWPLQINLAEGSPVPIAASASGKLYLSMLDEEIRKNVVQHMGLTEYTPKTITNEAIFLEELTRIRDQGFGEDNEEFVDGMAAISVPIGSNELNFGYLFCHAPSFRTSLEQLKMYLPEMQNAAKEILDFTVEEMARKSS</sequence>
<dbReference type="PANTHER" id="PTHR30136:SF24">
    <property type="entry name" value="HTH-TYPE TRANSCRIPTIONAL REPRESSOR ALLR"/>
    <property type="match status" value="1"/>
</dbReference>
<dbReference type="Pfam" id="PF01614">
    <property type="entry name" value="IclR_C"/>
    <property type="match status" value="1"/>
</dbReference>
<dbReference type="GO" id="GO:0045892">
    <property type="term" value="P:negative regulation of DNA-templated transcription"/>
    <property type="evidence" value="ECO:0007669"/>
    <property type="project" value="TreeGrafter"/>
</dbReference>
<dbReference type="PROSITE" id="PS51078">
    <property type="entry name" value="ICLR_ED"/>
    <property type="match status" value="1"/>
</dbReference>
<dbReference type="InterPro" id="IPR014757">
    <property type="entry name" value="Tscrpt_reg_IclR_C"/>
</dbReference>
<dbReference type="InterPro" id="IPR036388">
    <property type="entry name" value="WH-like_DNA-bd_sf"/>
</dbReference>
<dbReference type="Gene3D" id="3.30.450.40">
    <property type="match status" value="1"/>
</dbReference>
<feature type="domain" description="IclR-ED" evidence="6">
    <location>
        <begin position="74"/>
        <end position="256"/>
    </location>
</feature>
<name>A0A9X1XKF8_9VIBR</name>
<dbReference type="Pfam" id="PF09339">
    <property type="entry name" value="HTH_IclR"/>
    <property type="match status" value="1"/>
</dbReference>
<dbReference type="AlphaFoldDB" id="A0A9X1XKF8"/>
<evidence type="ECO:0000313" key="7">
    <source>
        <dbReference type="EMBL" id="MCK6264912.1"/>
    </source>
</evidence>
<accession>A0A9X1XKF8</accession>
<dbReference type="InterPro" id="IPR036390">
    <property type="entry name" value="WH_DNA-bd_sf"/>
</dbReference>
<dbReference type="Proteomes" id="UP001139559">
    <property type="component" value="Unassembled WGS sequence"/>
</dbReference>
<evidence type="ECO:0000313" key="8">
    <source>
        <dbReference type="Proteomes" id="UP001139559"/>
    </source>
</evidence>
<comment type="caution">
    <text evidence="7">The sequence shown here is derived from an EMBL/GenBank/DDBJ whole genome shotgun (WGS) entry which is preliminary data.</text>
</comment>
<organism evidence="7 8">
    <name type="scientific">Vibrio amylolyticus</name>
    <dbReference type="NCBI Taxonomy" id="2847292"/>
    <lineage>
        <taxon>Bacteria</taxon>
        <taxon>Pseudomonadati</taxon>
        <taxon>Pseudomonadota</taxon>
        <taxon>Gammaproteobacteria</taxon>
        <taxon>Vibrionales</taxon>
        <taxon>Vibrionaceae</taxon>
        <taxon>Vibrio</taxon>
    </lineage>
</organism>
<dbReference type="Gene3D" id="1.10.10.10">
    <property type="entry name" value="Winged helix-like DNA-binding domain superfamily/Winged helix DNA-binding domain"/>
    <property type="match status" value="1"/>
</dbReference>
<dbReference type="InterPro" id="IPR029016">
    <property type="entry name" value="GAF-like_dom_sf"/>
</dbReference>
<keyword evidence="1" id="KW-0805">Transcription regulation</keyword>
<dbReference type="SUPFAM" id="SSF55781">
    <property type="entry name" value="GAF domain-like"/>
    <property type="match status" value="1"/>
</dbReference>
<dbReference type="InterPro" id="IPR050707">
    <property type="entry name" value="HTH_MetabolicPath_Reg"/>
</dbReference>
<keyword evidence="8" id="KW-1185">Reference proteome</keyword>
<dbReference type="EMBL" id="JAJHVV010000011">
    <property type="protein sequence ID" value="MCK6264912.1"/>
    <property type="molecule type" value="Genomic_DNA"/>
</dbReference>
<keyword evidence="3" id="KW-0804">Transcription</keyword>
<evidence type="ECO:0000256" key="1">
    <source>
        <dbReference type="ARBA" id="ARBA00023015"/>
    </source>
</evidence>
<reference evidence="7" key="1">
    <citation type="submission" date="2021-11" db="EMBL/GenBank/DDBJ databases">
        <title>Vibrio ZSDE26 sp. nov. and Vibrio ZSDZ34 sp. nov., isolated from coastal seawater in Qingdao.</title>
        <authorList>
            <person name="Zhang P."/>
        </authorList>
    </citation>
    <scope>NUCLEOTIDE SEQUENCE</scope>
    <source>
        <strain evidence="7">ZSDE26</strain>
    </source>
</reference>
<dbReference type="SUPFAM" id="SSF46785">
    <property type="entry name" value="Winged helix' DNA-binding domain"/>
    <property type="match status" value="1"/>
</dbReference>
<dbReference type="GO" id="GO:0003700">
    <property type="term" value="F:DNA-binding transcription factor activity"/>
    <property type="evidence" value="ECO:0007669"/>
    <property type="project" value="TreeGrafter"/>
</dbReference>
<evidence type="ECO:0000256" key="3">
    <source>
        <dbReference type="ARBA" id="ARBA00023163"/>
    </source>
</evidence>
<evidence type="ECO:0000256" key="5">
    <source>
        <dbReference type="ARBA" id="ARBA00042627"/>
    </source>
</evidence>
<dbReference type="GO" id="GO:0003677">
    <property type="term" value="F:DNA binding"/>
    <property type="evidence" value="ECO:0007669"/>
    <property type="project" value="UniProtKB-KW"/>
</dbReference>
<keyword evidence="2" id="KW-0238">DNA-binding</keyword>
<dbReference type="PANTHER" id="PTHR30136">
    <property type="entry name" value="HELIX-TURN-HELIX TRANSCRIPTIONAL REGULATOR, ICLR FAMILY"/>
    <property type="match status" value="1"/>
</dbReference>
<proteinExistence type="predicted"/>
<evidence type="ECO:0000256" key="4">
    <source>
        <dbReference type="ARBA" id="ARBA00040379"/>
    </source>
</evidence>
<protein>
    <recommendedName>
        <fullName evidence="4">HTH-type transcriptional repressor AllR</fullName>
    </recommendedName>
    <alternativeName>
        <fullName evidence="5">Negative regulator of allantoin and glyoxylate utilization operons</fullName>
    </alternativeName>
</protein>
<dbReference type="RefSeq" id="WP_248009996.1">
    <property type="nucleotide sequence ID" value="NZ_JAJHVV010000011.1"/>
</dbReference>
<dbReference type="InterPro" id="IPR005471">
    <property type="entry name" value="Tscrpt_reg_IclR_N"/>
</dbReference>
<evidence type="ECO:0000259" key="6">
    <source>
        <dbReference type="PROSITE" id="PS51078"/>
    </source>
</evidence>
<gene>
    <name evidence="7" type="ORF">KP803_16660</name>
</gene>